<dbReference type="GeneID" id="68842531"/>
<dbReference type="Proteomes" id="UP000178776">
    <property type="component" value="Chromosome"/>
</dbReference>
<organism evidence="1 2">
    <name type="scientific">Chromobacterium vaccinii</name>
    <dbReference type="NCBI Taxonomy" id="1108595"/>
    <lineage>
        <taxon>Bacteria</taxon>
        <taxon>Pseudomonadati</taxon>
        <taxon>Pseudomonadota</taxon>
        <taxon>Betaproteobacteria</taxon>
        <taxon>Neisseriales</taxon>
        <taxon>Chromobacteriaceae</taxon>
        <taxon>Chromobacterium</taxon>
    </lineage>
</organism>
<dbReference type="RefSeq" id="WP_046167555.1">
    <property type="nucleotide sequence ID" value="NZ_CP017707.1"/>
</dbReference>
<name>A0A1D9LIY9_9NEIS</name>
<gene>
    <name evidence="1" type="ORF">BKX93_15080</name>
</gene>
<evidence type="ECO:0000313" key="1">
    <source>
        <dbReference type="EMBL" id="AOZ51193.1"/>
    </source>
</evidence>
<evidence type="ECO:0000313" key="2">
    <source>
        <dbReference type="Proteomes" id="UP000178776"/>
    </source>
</evidence>
<dbReference type="Gene3D" id="2.60.120.650">
    <property type="entry name" value="Cupin"/>
    <property type="match status" value="1"/>
</dbReference>
<dbReference type="PROSITE" id="PS51184">
    <property type="entry name" value="JMJC"/>
    <property type="match status" value="1"/>
</dbReference>
<protein>
    <submittedName>
        <fullName evidence="1">Uncharacterized protein</fullName>
    </submittedName>
</protein>
<dbReference type="STRING" id="1108595.BKX93_15080"/>
<dbReference type="EMBL" id="CP017707">
    <property type="protein sequence ID" value="AOZ51193.1"/>
    <property type="molecule type" value="Genomic_DNA"/>
</dbReference>
<dbReference type="InterPro" id="IPR003347">
    <property type="entry name" value="JmjC_dom"/>
</dbReference>
<dbReference type="AlphaFoldDB" id="A0A1D9LIY9"/>
<proteinExistence type="predicted"/>
<dbReference type="KEGG" id="cvc:BKX93_15080"/>
<sequence length="425" mass="48119">MDRHAPNFSDAWWEDFLQESRQLSSPIVFKAALGQSHVVAFRQAVLDILATLANLRTNRYGLRIYAAGRLLGRDEMERIYDNPPQPGESLEDWSGRVFPDTPFGIILNAGEKFHHELSRDIARMLAPLFEKIGLPRDGVQFSIFIGNYDKTPLGIHQDRRGENVIHFHVGPGAKTMYLWDPEQYRGLTEAAGMDKRDFSALRPHARTFHFETGDLFFMPEGTFHIGAQSELSIGITVWQYTHTNQALAESLHAFLLKQIAGPPDEAIVHDPSPPDQAGGLDAVLAARHLPEEYRASNYEQLLRKAYLDWRHCLASNAGYRNSPFPLEPAAPLTRSDRVQAETPYRILTRDTMPGRMAVYVRGNKLEMNRHPGLISLLDRLNQGEACVVADLLGLLDPRWPDKIGLHLLAELLRWRGIRRLDPPSD</sequence>
<dbReference type="SUPFAM" id="SSF51197">
    <property type="entry name" value="Clavaminate synthase-like"/>
    <property type="match status" value="1"/>
</dbReference>
<reference evidence="1 2" key="1">
    <citation type="submission" date="2016-10" db="EMBL/GenBank/DDBJ databases">
        <title>Chromobacterium muskegensis sp. nov., an insecticidal bacterium isolated from Sphagnum bogs.</title>
        <authorList>
            <person name="Sparks M.E."/>
            <person name="Blackburn M.B."/>
            <person name="Gundersen-Rindal D.E."/>
            <person name="Mitchell A."/>
            <person name="Farrar R."/>
            <person name="Kuhar D."/>
        </authorList>
    </citation>
    <scope>NUCLEOTIDE SEQUENCE [LARGE SCALE GENOMIC DNA]</scope>
    <source>
        <strain evidence="1 2">21-1</strain>
    </source>
</reference>
<accession>A0A1D9LIY9</accession>